<keyword evidence="3" id="KW-1185">Reference proteome</keyword>
<evidence type="ECO:0000313" key="3">
    <source>
        <dbReference type="Proteomes" id="UP000306324"/>
    </source>
</evidence>
<reference evidence="2 3" key="1">
    <citation type="submission" date="2019-04" db="EMBL/GenBank/DDBJ databases">
        <title>A novel phosphate-accumulating bacterium identified in bioreactor for phosphate removal from wastewater.</title>
        <authorList>
            <person name="Kotlyarov R.Y."/>
            <person name="Beletsky A.V."/>
            <person name="Kallistova A.Y."/>
            <person name="Dorofeev A.G."/>
            <person name="Nikolaev Y.Y."/>
            <person name="Pimenov N.V."/>
            <person name="Ravin N.V."/>
            <person name="Mardanov A.V."/>
        </authorList>
    </citation>
    <scope>NUCLEOTIDE SEQUENCE [LARGE SCALE GENOMIC DNA]</scope>
    <source>
        <strain evidence="2 3">Bin19</strain>
    </source>
</reference>
<dbReference type="AlphaFoldDB" id="A0A5S4EPA5"/>
<dbReference type="EMBL" id="SWAD01000031">
    <property type="protein sequence ID" value="TMQ77162.1"/>
    <property type="molecule type" value="Genomic_DNA"/>
</dbReference>
<feature type="region of interest" description="Disordered" evidence="1">
    <location>
        <begin position="1"/>
        <end position="39"/>
    </location>
</feature>
<protein>
    <submittedName>
        <fullName evidence="2">Uncharacterized protein</fullName>
    </submittedName>
</protein>
<gene>
    <name evidence="2" type="ORF">ACCUM_3495</name>
</gene>
<comment type="caution">
    <text evidence="2">The sequence shown here is derived from an EMBL/GenBank/DDBJ whole genome shotgun (WGS) entry which is preliminary data.</text>
</comment>
<name>A0A5S4EPA5_9PROT</name>
<evidence type="ECO:0000313" key="2">
    <source>
        <dbReference type="EMBL" id="TMQ77162.1"/>
    </source>
</evidence>
<sequence>MSRGSQASDEIFRFSGAHATRRPSTKKPPVGGLFMASCD</sequence>
<dbReference type="Proteomes" id="UP000306324">
    <property type="component" value="Unassembled WGS sequence"/>
</dbReference>
<organism evidence="2 3">
    <name type="scientific">Candidatus Accumulibacter phosphatis</name>
    <dbReference type="NCBI Taxonomy" id="327160"/>
    <lineage>
        <taxon>Bacteria</taxon>
        <taxon>Pseudomonadati</taxon>
        <taxon>Pseudomonadota</taxon>
        <taxon>Betaproteobacteria</taxon>
        <taxon>Candidatus Accumulibacter</taxon>
    </lineage>
</organism>
<evidence type="ECO:0000256" key="1">
    <source>
        <dbReference type="SAM" id="MobiDB-lite"/>
    </source>
</evidence>
<proteinExistence type="predicted"/>
<accession>A0A5S4EPA5</accession>